<evidence type="ECO:0000256" key="3">
    <source>
        <dbReference type="ARBA" id="ARBA00022927"/>
    </source>
</evidence>
<dbReference type="InterPro" id="IPR036871">
    <property type="entry name" value="PX_dom_sf"/>
</dbReference>
<feature type="compositionally biased region" description="Low complexity" evidence="4">
    <location>
        <begin position="71"/>
        <end position="80"/>
    </location>
</feature>
<dbReference type="Gene3D" id="3.10.20.90">
    <property type="entry name" value="Phosphatidylinositol 3-kinase Catalytic Subunit, Chain A, domain 1"/>
    <property type="match status" value="1"/>
</dbReference>
<comment type="caution">
    <text evidence="6">The sequence shown here is derived from an EMBL/GenBank/DDBJ whole genome shotgun (WGS) entry which is preliminary data.</text>
</comment>
<dbReference type="PANTHER" id="PTHR12431">
    <property type="entry name" value="SORTING NEXIN 17 AND 27"/>
    <property type="match status" value="1"/>
</dbReference>
<name>A0A8S1H2E2_9PELO</name>
<evidence type="ECO:0000256" key="4">
    <source>
        <dbReference type="SAM" id="MobiDB-lite"/>
    </source>
</evidence>
<gene>
    <name evidence="6" type="ORF">CAUJ_LOCUS3439</name>
</gene>
<keyword evidence="2" id="KW-0813">Transport</keyword>
<dbReference type="InterPro" id="IPR048763">
    <property type="entry name" value="SNX17-31_FERM_F1"/>
</dbReference>
<dbReference type="Pfam" id="PF21273">
    <property type="entry name" value="SNX17-27-31_F1_FERM"/>
    <property type="match status" value="1"/>
</dbReference>
<evidence type="ECO:0000259" key="5">
    <source>
        <dbReference type="SMART" id="SM00312"/>
    </source>
</evidence>
<dbReference type="AlphaFoldDB" id="A0A8S1H2E2"/>
<dbReference type="GO" id="GO:0035091">
    <property type="term" value="F:phosphatidylinositol binding"/>
    <property type="evidence" value="ECO:0007669"/>
    <property type="project" value="InterPro"/>
</dbReference>
<evidence type="ECO:0000256" key="1">
    <source>
        <dbReference type="ARBA" id="ARBA00010883"/>
    </source>
</evidence>
<proteinExistence type="inferred from homology"/>
<evidence type="ECO:0000256" key="2">
    <source>
        <dbReference type="ARBA" id="ARBA00022448"/>
    </source>
</evidence>
<dbReference type="Gene3D" id="2.30.29.30">
    <property type="entry name" value="Pleckstrin-homology domain (PH domain)/Phosphotyrosine-binding domain (PTB)"/>
    <property type="match status" value="1"/>
</dbReference>
<dbReference type="GO" id="GO:0005769">
    <property type="term" value="C:early endosome"/>
    <property type="evidence" value="ECO:0007669"/>
    <property type="project" value="TreeGrafter"/>
</dbReference>
<dbReference type="SMART" id="SM00312">
    <property type="entry name" value="PX"/>
    <property type="match status" value="1"/>
</dbReference>
<feature type="region of interest" description="Disordered" evidence="4">
    <location>
        <begin position="18"/>
        <end position="84"/>
    </location>
</feature>
<dbReference type="Gene3D" id="1.20.80.60">
    <property type="match status" value="1"/>
</dbReference>
<organism evidence="6 7">
    <name type="scientific">Caenorhabditis auriculariae</name>
    <dbReference type="NCBI Taxonomy" id="2777116"/>
    <lineage>
        <taxon>Eukaryota</taxon>
        <taxon>Metazoa</taxon>
        <taxon>Ecdysozoa</taxon>
        <taxon>Nematoda</taxon>
        <taxon>Chromadorea</taxon>
        <taxon>Rhabditida</taxon>
        <taxon>Rhabditina</taxon>
        <taxon>Rhabditomorpha</taxon>
        <taxon>Rhabditoidea</taxon>
        <taxon>Rhabditidae</taxon>
        <taxon>Peloderinae</taxon>
        <taxon>Caenorhabditis</taxon>
    </lineage>
</organism>
<keyword evidence="3" id="KW-0653">Protein transport</keyword>
<dbReference type="EMBL" id="CAJGYM010000006">
    <property type="protein sequence ID" value="CAD6187520.1"/>
    <property type="molecule type" value="Genomic_DNA"/>
</dbReference>
<sequence>MTAGSAYLRVCNEICSEPRVLSPPAAAEDEGSATPTDSTPKRRRNSTRQTGRMIQKAMVSPSGRRPELAASPSTSRSSKSPHFFEDDMIYHEVRRFDYDNRQTEPESQGGPIRVVNAFSPLDQGSHQAMIHIGVADTQTFSEKNDSNSKYVAYNLDVNGWFHASIRFRELHQFAETIKQKFGQKYKGPEFPPKKLFKLDERAVEERQNKISKYFGAVVQHPDIESFRSTSNFVSVDVYNGDGERTVLKCRVSDNTNDIMKLLSEKLGLPDSDVFLWHFGLFMARSRDPTKSAVAIDSDNFDPLSVRLLRNFESPYISLQTANQKSAPQGIYHFLTVRKIIWSARVEEPLLDNEVYLDLIYRQAKQDYKNGHFDKIRGDIDVRLTALMQKSDKLQFVKTCHLLPTYSYEIMTPCLGNFPKINTPCDVKIGRRQIVLSYKDENGHPMDSIFRATRVRIWQIVQNMPNDDFTFQFEYLAARDTFEWIILQTNQAVLMSLLFQSIGSEILYEHNSLSIEQQILREKMTKVTVDPTPVPVTKSKPRENKPIIVLKNAVDTTEDPLGVMESYRNFNQMYTTISDSIPQRNEAFKNITDDDL</sequence>
<feature type="domain" description="PX" evidence="5">
    <location>
        <begin position="127"/>
        <end position="236"/>
    </location>
</feature>
<evidence type="ECO:0000313" key="7">
    <source>
        <dbReference type="Proteomes" id="UP000835052"/>
    </source>
</evidence>
<dbReference type="InterPro" id="IPR040842">
    <property type="entry name" value="SNX17/31_FERM"/>
</dbReference>
<dbReference type="GO" id="GO:0006886">
    <property type="term" value="P:intracellular protein transport"/>
    <property type="evidence" value="ECO:0007669"/>
    <property type="project" value="TreeGrafter"/>
</dbReference>
<dbReference type="PANTHER" id="PTHR12431:SF14">
    <property type="entry name" value="LD15323P"/>
    <property type="match status" value="1"/>
</dbReference>
<dbReference type="GO" id="GO:0032456">
    <property type="term" value="P:endocytic recycling"/>
    <property type="evidence" value="ECO:0007669"/>
    <property type="project" value="TreeGrafter"/>
</dbReference>
<reference evidence="6" key="1">
    <citation type="submission" date="2020-10" db="EMBL/GenBank/DDBJ databases">
        <authorList>
            <person name="Kikuchi T."/>
        </authorList>
    </citation>
    <scope>NUCLEOTIDE SEQUENCE</scope>
    <source>
        <strain evidence="6">NKZ352</strain>
    </source>
</reference>
<keyword evidence="7" id="KW-1185">Reference proteome</keyword>
<dbReference type="SUPFAM" id="SSF64268">
    <property type="entry name" value="PX domain"/>
    <property type="match status" value="1"/>
</dbReference>
<dbReference type="Pfam" id="PF18116">
    <property type="entry name" value="SNX17_FERM_C"/>
    <property type="match status" value="1"/>
</dbReference>
<comment type="similarity">
    <text evidence="1">Belongs to the sorting nexin family.</text>
</comment>
<accession>A0A8S1H2E2</accession>
<dbReference type="Gene3D" id="3.30.1520.10">
    <property type="entry name" value="Phox-like domain"/>
    <property type="match status" value="1"/>
</dbReference>
<protein>
    <recommendedName>
        <fullName evidence="5">PX domain-containing protein</fullName>
    </recommendedName>
</protein>
<evidence type="ECO:0000313" key="6">
    <source>
        <dbReference type="EMBL" id="CAD6187520.1"/>
    </source>
</evidence>
<dbReference type="Proteomes" id="UP000835052">
    <property type="component" value="Unassembled WGS sequence"/>
</dbReference>
<dbReference type="OrthoDB" id="5772781at2759"/>
<dbReference type="InterPro" id="IPR011993">
    <property type="entry name" value="PH-like_dom_sf"/>
</dbReference>
<dbReference type="InterPro" id="IPR001683">
    <property type="entry name" value="PX_dom"/>
</dbReference>